<protein>
    <submittedName>
        <fullName evidence="6">Uncharacterized protein</fullName>
    </submittedName>
</protein>
<evidence type="ECO:0000256" key="4">
    <source>
        <dbReference type="ARBA" id="ARBA00022833"/>
    </source>
</evidence>
<keyword evidence="4" id="KW-0862">Zinc</keyword>
<reference evidence="6 7" key="1">
    <citation type="submission" date="2023-02" db="EMBL/GenBank/DDBJ databases">
        <title>LHISI_Scaffold_Assembly.</title>
        <authorList>
            <person name="Stuart O.P."/>
            <person name="Cleave R."/>
            <person name="Magrath M.J.L."/>
            <person name="Mikheyev A.S."/>
        </authorList>
    </citation>
    <scope>NUCLEOTIDE SEQUENCE [LARGE SCALE GENOMIC DNA]</scope>
    <source>
        <strain evidence="6">Daus_M_001</strain>
        <tissue evidence="6">Leg muscle</tissue>
    </source>
</reference>
<comment type="subcellular location">
    <subcellularLocation>
        <location evidence="1">Nucleus</location>
    </subcellularLocation>
</comment>
<evidence type="ECO:0000313" key="6">
    <source>
        <dbReference type="EMBL" id="KAJ8896720.1"/>
    </source>
</evidence>
<gene>
    <name evidence="6" type="ORF">PR048_002065</name>
</gene>
<comment type="caution">
    <text evidence="6">The sequence shown here is derived from an EMBL/GenBank/DDBJ whole genome shotgun (WGS) entry which is preliminary data.</text>
</comment>
<dbReference type="Proteomes" id="UP001159363">
    <property type="component" value="Chromosome 1"/>
</dbReference>
<evidence type="ECO:0000256" key="5">
    <source>
        <dbReference type="ARBA" id="ARBA00023242"/>
    </source>
</evidence>
<proteinExistence type="predicted"/>
<keyword evidence="5" id="KW-0539">Nucleus</keyword>
<dbReference type="InterPro" id="IPR052035">
    <property type="entry name" value="ZnF_BED_domain_contain"/>
</dbReference>
<keyword evidence="2" id="KW-0479">Metal-binding</keyword>
<evidence type="ECO:0000313" key="7">
    <source>
        <dbReference type="Proteomes" id="UP001159363"/>
    </source>
</evidence>
<organism evidence="6 7">
    <name type="scientific">Dryococelus australis</name>
    <dbReference type="NCBI Taxonomy" id="614101"/>
    <lineage>
        <taxon>Eukaryota</taxon>
        <taxon>Metazoa</taxon>
        <taxon>Ecdysozoa</taxon>
        <taxon>Arthropoda</taxon>
        <taxon>Hexapoda</taxon>
        <taxon>Insecta</taxon>
        <taxon>Pterygota</taxon>
        <taxon>Neoptera</taxon>
        <taxon>Polyneoptera</taxon>
        <taxon>Phasmatodea</taxon>
        <taxon>Verophasmatodea</taxon>
        <taxon>Anareolatae</taxon>
        <taxon>Phasmatidae</taxon>
        <taxon>Eurycanthinae</taxon>
        <taxon>Dryococelus</taxon>
    </lineage>
</organism>
<evidence type="ECO:0000256" key="3">
    <source>
        <dbReference type="ARBA" id="ARBA00022771"/>
    </source>
</evidence>
<evidence type="ECO:0000256" key="2">
    <source>
        <dbReference type="ARBA" id="ARBA00022723"/>
    </source>
</evidence>
<keyword evidence="7" id="KW-1185">Reference proteome</keyword>
<keyword evidence="3" id="KW-0863">Zinc-finger</keyword>
<dbReference type="SUPFAM" id="SSF140996">
    <property type="entry name" value="Hermes dimerisation domain"/>
    <property type="match status" value="1"/>
</dbReference>
<sequence>MCTFCNAKISHGGTDERNFTSSNFKKHLNAIYSREVKMFNLNIVSYPKSSDCRINTAAHLLLPSSCATTSNTACVPLTSTPVATTAIYKPTFHTIDSMFEIHTPLPSTRRRARPVTQLIGKMICLDMLPFRIVECEVFQNFISFLELRYTVCDRTTFSRTVIPDFYKRMENEVRKVLAPVETMSLTTDLWPTQSCEDVMSLTCHYINDICEHKSLCRDVIPFLLARHTSGNILEVLKESIQTWTTN</sequence>
<accession>A0ABQ9IJ42</accession>
<dbReference type="PANTHER" id="PTHR46481">
    <property type="entry name" value="ZINC FINGER BED DOMAIN-CONTAINING PROTEIN 4"/>
    <property type="match status" value="1"/>
</dbReference>
<dbReference type="EMBL" id="JARBHB010000001">
    <property type="protein sequence ID" value="KAJ8896720.1"/>
    <property type="molecule type" value="Genomic_DNA"/>
</dbReference>
<evidence type="ECO:0000256" key="1">
    <source>
        <dbReference type="ARBA" id="ARBA00004123"/>
    </source>
</evidence>
<name>A0ABQ9IJ42_9NEOP</name>
<dbReference type="PANTHER" id="PTHR46481:SF10">
    <property type="entry name" value="ZINC FINGER BED DOMAIN-CONTAINING PROTEIN 39"/>
    <property type="match status" value="1"/>
</dbReference>